<gene>
    <name evidence="1" type="ORF">DK846_09085</name>
</gene>
<dbReference type="Proteomes" id="UP000245657">
    <property type="component" value="Unassembled WGS sequence"/>
</dbReference>
<proteinExistence type="predicted"/>
<accession>A0A2V2NA47</accession>
<organism evidence="1 2">
    <name type="scientific">Methanospirillum lacunae</name>
    <dbReference type="NCBI Taxonomy" id="668570"/>
    <lineage>
        <taxon>Archaea</taxon>
        <taxon>Methanobacteriati</taxon>
        <taxon>Methanobacteriota</taxon>
        <taxon>Stenosarchaea group</taxon>
        <taxon>Methanomicrobia</taxon>
        <taxon>Methanomicrobiales</taxon>
        <taxon>Methanospirillaceae</taxon>
        <taxon>Methanospirillum</taxon>
    </lineage>
</organism>
<dbReference type="AlphaFoldDB" id="A0A2V2NA47"/>
<dbReference type="EMBL" id="QGMY01000007">
    <property type="protein sequence ID" value="PWR72133.1"/>
    <property type="molecule type" value="Genomic_DNA"/>
</dbReference>
<protein>
    <submittedName>
        <fullName evidence="1">Uncharacterized protein</fullName>
    </submittedName>
</protein>
<name>A0A2V2NA47_9EURY</name>
<reference evidence="1 2" key="1">
    <citation type="submission" date="2018-05" db="EMBL/GenBank/DDBJ databases">
        <title>Draft genome of Methanospirillum lacunae Ki8-1.</title>
        <authorList>
            <person name="Dueholm M.S."/>
            <person name="Nielsen P.H."/>
            <person name="Bakmann L.F."/>
            <person name="Otzen D.E."/>
        </authorList>
    </citation>
    <scope>NUCLEOTIDE SEQUENCE [LARGE SCALE GENOMIC DNA]</scope>
    <source>
        <strain evidence="1 2">Ki8-1</strain>
    </source>
</reference>
<evidence type="ECO:0000313" key="1">
    <source>
        <dbReference type="EMBL" id="PWR72133.1"/>
    </source>
</evidence>
<comment type="caution">
    <text evidence="1">The sequence shown here is derived from an EMBL/GenBank/DDBJ whole genome shotgun (WGS) entry which is preliminary data.</text>
</comment>
<sequence length="70" mass="8338">MVTLNRVLSGIVDLSLYPYPTEFINHNISNRQMKWMMCIHDCNSKHKATSWYKTKMINKEENEITLCLIF</sequence>
<keyword evidence="2" id="KW-1185">Reference proteome</keyword>
<evidence type="ECO:0000313" key="2">
    <source>
        <dbReference type="Proteomes" id="UP000245657"/>
    </source>
</evidence>